<reference evidence="12" key="2">
    <citation type="submission" date="2025-08" db="UniProtKB">
        <authorList>
            <consortium name="Ensembl"/>
        </authorList>
    </citation>
    <scope>IDENTIFICATION</scope>
</reference>
<keyword evidence="5" id="KW-0819">tRNA processing</keyword>
<reference evidence="12" key="3">
    <citation type="submission" date="2025-09" db="UniProtKB">
        <authorList>
            <consortium name="Ensembl"/>
        </authorList>
    </citation>
    <scope>IDENTIFICATION</scope>
</reference>
<protein>
    <recommendedName>
        <fullName evidence="7">EKC/KEOPS complex subunit TPRKB</fullName>
    </recommendedName>
    <alternativeName>
        <fullName evidence="8">EKC/KEOPS complex subunit Tprkb</fullName>
    </alternativeName>
    <alternativeName>
        <fullName evidence="9">PRPK-binding protein</fullName>
    </alternativeName>
    <alternativeName>
        <fullName evidence="10">TP53RK-binding protein</fullName>
    </alternativeName>
</protein>
<dbReference type="GeneTree" id="ENSGT00390000012942"/>
<dbReference type="GO" id="GO:0005634">
    <property type="term" value="C:nucleus"/>
    <property type="evidence" value="ECO:0007669"/>
    <property type="project" value="UniProtKB-SubCell"/>
</dbReference>
<dbReference type="GO" id="GO:0002949">
    <property type="term" value="P:tRNA threonylcarbamoyladenosine modification"/>
    <property type="evidence" value="ECO:0007669"/>
    <property type="project" value="TreeGrafter"/>
</dbReference>
<keyword evidence="13" id="KW-1185">Reference proteome</keyword>
<dbReference type="GO" id="GO:0000408">
    <property type="term" value="C:EKC/KEOPS complex"/>
    <property type="evidence" value="ECO:0007669"/>
    <property type="project" value="TreeGrafter"/>
</dbReference>
<dbReference type="RefSeq" id="XP_018616778.1">
    <property type="nucleotide sequence ID" value="XM_018761262.1"/>
</dbReference>
<comment type="similarity">
    <text evidence="3 11">Belongs to the CGI121/TPRKB family.</text>
</comment>
<dbReference type="PANTHER" id="PTHR15840:SF10">
    <property type="entry name" value="EKC_KEOPS COMPLEX SUBUNIT TPRKB"/>
    <property type="match status" value="1"/>
</dbReference>
<dbReference type="Ensembl" id="ENSSFOT00015018353.2">
    <property type="protein sequence ID" value="ENSSFOP00015018143.1"/>
    <property type="gene ID" value="ENSSFOG00015011656.2"/>
</dbReference>
<keyword evidence="4" id="KW-0963">Cytoplasm</keyword>
<evidence type="ECO:0000256" key="10">
    <source>
        <dbReference type="ARBA" id="ARBA00077744"/>
    </source>
</evidence>
<dbReference type="SUPFAM" id="SSF143870">
    <property type="entry name" value="PF0523-like"/>
    <property type="match status" value="1"/>
</dbReference>
<evidence type="ECO:0000256" key="3">
    <source>
        <dbReference type="ARBA" id="ARBA00005546"/>
    </source>
</evidence>
<evidence type="ECO:0000256" key="1">
    <source>
        <dbReference type="ARBA" id="ARBA00004123"/>
    </source>
</evidence>
<dbReference type="InterPro" id="IPR013926">
    <property type="entry name" value="CGI121/TPRKB"/>
</dbReference>
<gene>
    <name evidence="12" type="primary">tprkb</name>
</gene>
<evidence type="ECO:0000256" key="9">
    <source>
        <dbReference type="ARBA" id="ARBA00075578"/>
    </source>
</evidence>
<dbReference type="GO" id="GO:0005829">
    <property type="term" value="C:cytosol"/>
    <property type="evidence" value="ECO:0007669"/>
    <property type="project" value="UniProtKB-SubCell"/>
</dbReference>
<reference evidence="12 13" key="1">
    <citation type="submission" date="2019-04" db="EMBL/GenBank/DDBJ databases">
        <authorList>
            <consortium name="Wellcome Sanger Institute Data Sharing"/>
        </authorList>
    </citation>
    <scope>NUCLEOTIDE SEQUENCE [LARGE SCALE GENOMIC DNA]</scope>
</reference>
<dbReference type="PANTHER" id="PTHR15840">
    <property type="entry name" value="CGI-121 FAMILY MEMBER"/>
    <property type="match status" value="1"/>
</dbReference>
<accession>A0A8C9RRX5</accession>
<evidence type="ECO:0000256" key="5">
    <source>
        <dbReference type="ARBA" id="ARBA00022694"/>
    </source>
</evidence>
<sequence length="182" mass="20246">MLPAVSEMHQSQQLDLFPGYSVTQCLFKDVRNAAELRKSAVGGEIQGALINPSMIVDPFQIVVAANKAFHLQKVGKMKTRSLYSEVIFNLSPTNNISESFKKFGIADNDNTVLIVLIHSKEDEYYIDDIRSKIDGEQIPVELISTLSDVPKIKKLYKVTAQEDCVGTLLEAVLCRMAVKDVL</sequence>
<evidence type="ECO:0000256" key="8">
    <source>
        <dbReference type="ARBA" id="ARBA00070264"/>
    </source>
</evidence>
<dbReference type="CTD" id="51002"/>
<dbReference type="KEGG" id="sfm:108939704"/>
<evidence type="ECO:0000256" key="11">
    <source>
        <dbReference type="RuleBase" id="RU004398"/>
    </source>
</evidence>
<dbReference type="InterPro" id="IPR036504">
    <property type="entry name" value="CGI121/TPRKB_sf"/>
</dbReference>
<dbReference type="Proteomes" id="UP000694397">
    <property type="component" value="Chromosome 2"/>
</dbReference>
<evidence type="ECO:0000313" key="12">
    <source>
        <dbReference type="Ensembl" id="ENSSFOP00015018143.1"/>
    </source>
</evidence>
<dbReference type="OrthoDB" id="329139at2759"/>
<dbReference type="GeneID" id="108939704"/>
<keyword evidence="6 11" id="KW-0539">Nucleus</keyword>
<evidence type="ECO:0000256" key="4">
    <source>
        <dbReference type="ARBA" id="ARBA00022490"/>
    </source>
</evidence>
<proteinExistence type="inferred from homology"/>
<comment type="subcellular location">
    <subcellularLocation>
        <location evidence="2">Cytoplasm</location>
        <location evidence="2">Cytosol</location>
    </subcellularLocation>
    <subcellularLocation>
        <location evidence="1">Nucleus</location>
    </subcellularLocation>
</comment>
<evidence type="ECO:0000256" key="2">
    <source>
        <dbReference type="ARBA" id="ARBA00004514"/>
    </source>
</evidence>
<organism evidence="12 13">
    <name type="scientific">Scleropages formosus</name>
    <name type="common">Asian bonytongue</name>
    <name type="synonym">Osteoglossum formosum</name>
    <dbReference type="NCBI Taxonomy" id="113540"/>
    <lineage>
        <taxon>Eukaryota</taxon>
        <taxon>Metazoa</taxon>
        <taxon>Chordata</taxon>
        <taxon>Craniata</taxon>
        <taxon>Vertebrata</taxon>
        <taxon>Euteleostomi</taxon>
        <taxon>Actinopterygii</taxon>
        <taxon>Neopterygii</taxon>
        <taxon>Teleostei</taxon>
        <taxon>Osteoglossocephala</taxon>
        <taxon>Osteoglossomorpha</taxon>
        <taxon>Osteoglossiformes</taxon>
        <taxon>Osteoglossidae</taxon>
        <taxon>Scleropages</taxon>
    </lineage>
</organism>
<evidence type="ECO:0000256" key="7">
    <source>
        <dbReference type="ARBA" id="ARBA00069793"/>
    </source>
</evidence>
<dbReference type="Gene3D" id="3.30.2380.10">
    <property type="entry name" value="CGI121/TPRKB"/>
    <property type="match status" value="1"/>
</dbReference>
<dbReference type="AlphaFoldDB" id="A0A8C9RRX5"/>
<dbReference type="Pfam" id="PF08617">
    <property type="entry name" value="CGI-121"/>
    <property type="match status" value="1"/>
</dbReference>
<evidence type="ECO:0000313" key="13">
    <source>
        <dbReference type="Proteomes" id="UP000694397"/>
    </source>
</evidence>
<name>A0A8C9RRX5_SCLFO</name>
<dbReference type="FunFam" id="3.30.2380.10:FF:000001">
    <property type="entry name" value="EKC/KEOPS complex subunit TPRKB"/>
    <property type="match status" value="1"/>
</dbReference>
<evidence type="ECO:0000256" key="6">
    <source>
        <dbReference type="ARBA" id="ARBA00023242"/>
    </source>
</evidence>